<evidence type="ECO:0000313" key="2">
    <source>
        <dbReference type="Proteomes" id="UP000183203"/>
    </source>
</evidence>
<evidence type="ECO:0000313" key="1">
    <source>
        <dbReference type="EMBL" id="SDD02647.1"/>
    </source>
</evidence>
<organism evidence="1 2">
    <name type="scientific">Microbacterium enclense</name>
    <dbReference type="NCBI Taxonomy" id="993073"/>
    <lineage>
        <taxon>Bacteria</taxon>
        <taxon>Bacillati</taxon>
        <taxon>Actinomycetota</taxon>
        <taxon>Actinomycetes</taxon>
        <taxon>Micrococcales</taxon>
        <taxon>Microbacteriaceae</taxon>
        <taxon>Microbacterium</taxon>
    </lineage>
</organism>
<proteinExistence type="predicted"/>
<name>A0A1G6RF49_9MICO</name>
<sequence>MSTETLTITRLADLRAGDRILSWDGRPCNPPRVVQSELGPIEPGSPVHGVRLENPTPGGLVEYVLYPSQMDGRRLEVPRAFNR</sequence>
<protein>
    <submittedName>
        <fullName evidence="1">Uncharacterized protein</fullName>
    </submittedName>
</protein>
<dbReference type="OrthoDB" id="4966498at2"/>
<dbReference type="EMBL" id="FMYG01000011">
    <property type="protein sequence ID" value="SDD02647.1"/>
    <property type="molecule type" value="Genomic_DNA"/>
</dbReference>
<gene>
    <name evidence="1" type="ORF">SAMN05216418_0097</name>
</gene>
<dbReference type="RefSeq" id="WP_058233621.1">
    <property type="nucleotide sequence ID" value="NZ_FMYG01000011.1"/>
</dbReference>
<dbReference type="STRING" id="993073.AS029_16125"/>
<dbReference type="AlphaFoldDB" id="A0A1G6RF49"/>
<dbReference type="Proteomes" id="UP000183203">
    <property type="component" value="Unassembled WGS sequence"/>
</dbReference>
<accession>A0A1G6RF49</accession>
<reference evidence="1 2" key="1">
    <citation type="submission" date="2016-09" db="EMBL/GenBank/DDBJ databases">
        <authorList>
            <person name="Capua I."/>
            <person name="De Benedictis P."/>
            <person name="Joannis T."/>
            <person name="Lombin L.H."/>
            <person name="Cattoli G."/>
        </authorList>
    </citation>
    <scope>NUCLEOTIDE SEQUENCE [LARGE SCALE GENOMIC DNA]</scope>
    <source>
        <strain evidence="1 2">NIO-1002</strain>
    </source>
</reference>